<proteinExistence type="predicted"/>
<dbReference type="GeneID" id="43643559"/>
<protein>
    <submittedName>
        <fullName evidence="1">Uncharacterized protein</fullName>
    </submittedName>
</protein>
<dbReference type="EMBL" id="ML743563">
    <property type="protein sequence ID" value="KAE8140143.1"/>
    <property type="molecule type" value="Genomic_DNA"/>
</dbReference>
<dbReference type="OrthoDB" id="3796275at2759"/>
<dbReference type="Proteomes" id="UP000325672">
    <property type="component" value="Unassembled WGS sequence"/>
</dbReference>
<evidence type="ECO:0000313" key="1">
    <source>
        <dbReference type="EMBL" id="KAE8140143.1"/>
    </source>
</evidence>
<evidence type="ECO:0000313" key="2">
    <source>
        <dbReference type="Proteomes" id="UP000325672"/>
    </source>
</evidence>
<accession>A0A5N6T1J9</accession>
<dbReference type="RefSeq" id="XP_031916206.1">
    <property type="nucleotide sequence ID" value="XM_032059349.1"/>
</dbReference>
<sequence length="211" mass="24006">MVNNRGDAGSLVLNLLNNVIRLLFGPIGYFTYAKNLLLLDIEPFSCDVENIEKGRMTANTVQGKETDEGSIVIPPCGHVPTIACRSYINYSSMNLEYAALFTAVLWDFIGYLYGLQQRQHQIVVPLWTWEMDNPYVLTPFAYVSWFICHSKTRVLGSDVIQNVKTAGEATYGRFSWNQRLIDDQQTPRKVSEWNLQFEQIAIGDETGIRGR</sequence>
<gene>
    <name evidence="1" type="ORF">BDV38DRAFT_280607</name>
</gene>
<dbReference type="AlphaFoldDB" id="A0A5N6T1J9"/>
<reference evidence="1 2" key="1">
    <citation type="submission" date="2019-04" db="EMBL/GenBank/DDBJ databases">
        <title>Friends and foes A comparative genomics study of 23 Aspergillus species from section Flavi.</title>
        <authorList>
            <consortium name="DOE Joint Genome Institute"/>
            <person name="Kjaerbolling I."/>
            <person name="Vesth T."/>
            <person name="Frisvad J.C."/>
            <person name="Nybo J.L."/>
            <person name="Theobald S."/>
            <person name="Kildgaard S."/>
            <person name="Isbrandt T."/>
            <person name="Kuo A."/>
            <person name="Sato A."/>
            <person name="Lyhne E.K."/>
            <person name="Kogle M.E."/>
            <person name="Wiebenga A."/>
            <person name="Kun R.S."/>
            <person name="Lubbers R.J."/>
            <person name="Makela M.R."/>
            <person name="Barry K."/>
            <person name="Chovatia M."/>
            <person name="Clum A."/>
            <person name="Daum C."/>
            <person name="Haridas S."/>
            <person name="He G."/>
            <person name="LaButti K."/>
            <person name="Lipzen A."/>
            <person name="Mondo S."/>
            <person name="Riley R."/>
            <person name="Salamov A."/>
            <person name="Simmons B.A."/>
            <person name="Magnuson J.K."/>
            <person name="Henrissat B."/>
            <person name="Mortensen U.H."/>
            <person name="Larsen T.O."/>
            <person name="Devries R.P."/>
            <person name="Grigoriev I.V."/>
            <person name="Machida M."/>
            <person name="Baker S.E."/>
            <person name="Andersen M.R."/>
        </authorList>
    </citation>
    <scope>NUCLEOTIDE SEQUENCE [LARGE SCALE GENOMIC DNA]</scope>
    <source>
        <strain evidence="1 2">CBS 117625</strain>
    </source>
</reference>
<keyword evidence="2" id="KW-1185">Reference proteome</keyword>
<name>A0A5N6T1J9_ASPPS</name>
<organism evidence="1 2">
    <name type="scientific">Aspergillus pseudotamarii</name>
    <dbReference type="NCBI Taxonomy" id="132259"/>
    <lineage>
        <taxon>Eukaryota</taxon>
        <taxon>Fungi</taxon>
        <taxon>Dikarya</taxon>
        <taxon>Ascomycota</taxon>
        <taxon>Pezizomycotina</taxon>
        <taxon>Eurotiomycetes</taxon>
        <taxon>Eurotiomycetidae</taxon>
        <taxon>Eurotiales</taxon>
        <taxon>Aspergillaceae</taxon>
        <taxon>Aspergillus</taxon>
        <taxon>Aspergillus subgen. Circumdati</taxon>
    </lineage>
</organism>